<sequence length="63" mass="6539">MVLLTTVALCCGVVAGGLAILAPVFGQAPEKQVADSRPIENANPTSIRVIGAPFVPNVNPRQR</sequence>
<keyword evidence="3" id="KW-1185">Reference proteome</keyword>
<dbReference type="EMBL" id="JAKLTY010000024">
    <property type="protein sequence ID" value="MCG2630950.1"/>
    <property type="molecule type" value="Genomic_DNA"/>
</dbReference>
<dbReference type="EMBL" id="JAKLUA010000018">
    <property type="protein sequence ID" value="MCG2672169.1"/>
    <property type="molecule type" value="Genomic_DNA"/>
</dbReference>
<proteinExistence type="predicted"/>
<organism evidence="1 4">
    <name type="scientific">Bradyrhizobium zhengyangense</name>
    <dbReference type="NCBI Taxonomy" id="2911009"/>
    <lineage>
        <taxon>Bacteria</taxon>
        <taxon>Pseudomonadati</taxon>
        <taxon>Pseudomonadota</taxon>
        <taxon>Alphaproteobacteria</taxon>
        <taxon>Hyphomicrobiales</taxon>
        <taxon>Nitrobacteraceae</taxon>
        <taxon>Bradyrhizobium</taxon>
    </lineage>
</organism>
<evidence type="ECO:0000313" key="3">
    <source>
        <dbReference type="Proteomes" id="UP001139012"/>
    </source>
</evidence>
<dbReference type="Proteomes" id="UP001139054">
    <property type="component" value="Unassembled WGS sequence"/>
</dbReference>
<evidence type="ECO:0000313" key="4">
    <source>
        <dbReference type="Proteomes" id="UP001139054"/>
    </source>
</evidence>
<gene>
    <name evidence="2" type="ORF">L6637_35010</name>
    <name evidence="1" type="ORF">L6654_30410</name>
</gene>
<evidence type="ECO:0000313" key="2">
    <source>
        <dbReference type="EMBL" id="MCG2672169.1"/>
    </source>
</evidence>
<reference evidence="1" key="1">
    <citation type="submission" date="2022-01" db="EMBL/GenBank/DDBJ databases">
        <title>Genome sequnece data of strain Bradyrhizobium sp. nov.</title>
        <authorList>
            <person name="Zhang J."/>
        </authorList>
    </citation>
    <scope>NUCLEOTIDE SEQUENCE</scope>
    <source>
        <strain evidence="2">WYCCWR 12774</strain>
        <strain evidence="1">WYCCWR 13023</strain>
    </source>
</reference>
<name>A0A9X1RG48_9BRAD</name>
<dbReference type="RefSeq" id="WP_237866312.1">
    <property type="nucleotide sequence ID" value="NZ_JAKLTY010000024.1"/>
</dbReference>
<accession>A0A9X1RG48</accession>
<comment type="caution">
    <text evidence="1">The sequence shown here is derived from an EMBL/GenBank/DDBJ whole genome shotgun (WGS) entry which is preliminary data.</text>
</comment>
<dbReference type="AlphaFoldDB" id="A0A9X1RG48"/>
<dbReference type="Proteomes" id="UP001139012">
    <property type="component" value="Unassembled WGS sequence"/>
</dbReference>
<protein>
    <submittedName>
        <fullName evidence="1">Uncharacterized protein</fullName>
    </submittedName>
</protein>
<evidence type="ECO:0000313" key="1">
    <source>
        <dbReference type="EMBL" id="MCG2630950.1"/>
    </source>
</evidence>